<feature type="region of interest" description="Disordered" evidence="1">
    <location>
        <begin position="1"/>
        <end position="27"/>
    </location>
</feature>
<evidence type="ECO:0000313" key="2">
    <source>
        <dbReference type="EMBL" id="SDU53985.1"/>
    </source>
</evidence>
<dbReference type="EMBL" id="LT629790">
    <property type="protein sequence ID" value="SDU53985.1"/>
    <property type="molecule type" value="Genomic_DNA"/>
</dbReference>
<organism evidence="2 3">
    <name type="scientific">Pseudomonas mediterranea</name>
    <dbReference type="NCBI Taxonomy" id="183795"/>
    <lineage>
        <taxon>Bacteria</taxon>
        <taxon>Pseudomonadati</taxon>
        <taxon>Pseudomonadota</taxon>
        <taxon>Gammaproteobacteria</taxon>
        <taxon>Pseudomonadales</taxon>
        <taxon>Pseudomonadaceae</taxon>
        <taxon>Pseudomonas</taxon>
    </lineage>
</organism>
<protein>
    <submittedName>
        <fullName evidence="2">Uncharacterized protein</fullName>
    </submittedName>
</protein>
<reference evidence="2 3" key="1">
    <citation type="submission" date="2016-10" db="EMBL/GenBank/DDBJ databases">
        <authorList>
            <person name="Varghese N."/>
            <person name="Submissions S."/>
        </authorList>
    </citation>
    <scope>NUCLEOTIDE SEQUENCE [LARGE SCALE GENOMIC DNA]</scope>
    <source>
        <strain evidence="2 3">DSM 16733</strain>
    </source>
</reference>
<evidence type="ECO:0000313" key="3">
    <source>
        <dbReference type="Proteomes" id="UP000183772"/>
    </source>
</evidence>
<accession>A0AAX2DCN3</accession>
<proteinExistence type="predicted"/>
<evidence type="ECO:0000256" key="1">
    <source>
        <dbReference type="SAM" id="MobiDB-lite"/>
    </source>
</evidence>
<gene>
    <name evidence="2" type="ORF">SAMN05216476_2961</name>
</gene>
<dbReference type="AlphaFoldDB" id="A0AAX2DCN3"/>
<keyword evidence="3" id="KW-1185">Reference proteome</keyword>
<name>A0AAX2DCN3_9PSED</name>
<dbReference type="Proteomes" id="UP000183772">
    <property type="component" value="Chromosome I"/>
</dbReference>
<sequence length="174" mass="18522">MKNAARPGRDERRFSFPIPQPPHSPCESELARDGYLLVASVLAGPPLSRAGSLPHGFRDWPQDHHPPPVPCGSELARDGYLSVASVLAGPPLSRAGSLPQGFRGWPQNLHPSPIPCGSEPARDGGGSVVDDGGLQHRLPCFWAYMAASASASKLSIDSWCCGPYSTCPTLKRMS</sequence>